<gene>
    <name evidence="3" type="ORF">CAPTEDRAFT_225719</name>
</gene>
<dbReference type="EMBL" id="KB298688">
    <property type="protein sequence ID" value="ELU08928.1"/>
    <property type="molecule type" value="Genomic_DNA"/>
</dbReference>
<organism evidence="3">
    <name type="scientific">Capitella teleta</name>
    <name type="common">Polychaete worm</name>
    <dbReference type="NCBI Taxonomy" id="283909"/>
    <lineage>
        <taxon>Eukaryota</taxon>
        <taxon>Metazoa</taxon>
        <taxon>Spiralia</taxon>
        <taxon>Lophotrochozoa</taxon>
        <taxon>Annelida</taxon>
        <taxon>Polychaeta</taxon>
        <taxon>Sedentaria</taxon>
        <taxon>Scolecida</taxon>
        <taxon>Capitellidae</taxon>
        <taxon>Capitella</taxon>
    </lineage>
</organism>
<feature type="compositionally biased region" description="Low complexity" evidence="2">
    <location>
        <begin position="138"/>
        <end position="149"/>
    </location>
</feature>
<evidence type="ECO:0008006" key="6">
    <source>
        <dbReference type="Google" id="ProtNLM"/>
    </source>
</evidence>
<feature type="region of interest" description="Disordered" evidence="2">
    <location>
        <begin position="1"/>
        <end position="212"/>
    </location>
</feature>
<feature type="compositionally biased region" description="Low complexity" evidence="2">
    <location>
        <begin position="384"/>
        <end position="427"/>
    </location>
</feature>
<dbReference type="OrthoDB" id="515313at2759"/>
<dbReference type="InterPro" id="IPR029488">
    <property type="entry name" value="Hmw/CFAP97"/>
</dbReference>
<evidence type="ECO:0000313" key="3">
    <source>
        <dbReference type="EMBL" id="ELU08928.1"/>
    </source>
</evidence>
<proteinExistence type="inferred from homology"/>
<feature type="region of interest" description="Disordered" evidence="2">
    <location>
        <begin position="229"/>
        <end position="267"/>
    </location>
</feature>
<reference evidence="5" key="1">
    <citation type="submission" date="2012-12" db="EMBL/GenBank/DDBJ databases">
        <authorList>
            <person name="Hellsten U."/>
            <person name="Grimwood J."/>
            <person name="Chapman J.A."/>
            <person name="Shapiro H."/>
            <person name="Aerts A."/>
            <person name="Otillar R.P."/>
            <person name="Terry A.Y."/>
            <person name="Boore J.L."/>
            <person name="Simakov O."/>
            <person name="Marletaz F."/>
            <person name="Cho S.-J."/>
            <person name="Edsinger-Gonzales E."/>
            <person name="Havlak P."/>
            <person name="Kuo D.-H."/>
            <person name="Larsson T."/>
            <person name="Lv J."/>
            <person name="Arendt D."/>
            <person name="Savage R."/>
            <person name="Osoegawa K."/>
            <person name="de Jong P."/>
            <person name="Lindberg D.R."/>
            <person name="Seaver E.C."/>
            <person name="Weisblat D.A."/>
            <person name="Putnam N.H."/>
            <person name="Grigoriev I.V."/>
            <person name="Rokhsar D.S."/>
        </authorList>
    </citation>
    <scope>NUCLEOTIDE SEQUENCE</scope>
    <source>
        <strain evidence="5">I ESC-2004</strain>
    </source>
</reference>
<evidence type="ECO:0000256" key="1">
    <source>
        <dbReference type="ARBA" id="ARBA00008315"/>
    </source>
</evidence>
<dbReference type="Pfam" id="PF13879">
    <property type="entry name" value="Hmw_CFAP97"/>
    <property type="match status" value="1"/>
</dbReference>
<dbReference type="PANTHER" id="PTHR23035">
    <property type="entry name" value="CILIA- AND FLAGELLA-ASSOCIATED PROTEIN 97-RELATED"/>
    <property type="match status" value="1"/>
</dbReference>
<feature type="compositionally biased region" description="Acidic residues" evidence="2">
    <location>
        <begin position="38"/>
        <end position="50"/>
    </location>
</feature>
<evidence type="ECO:0000313" key="5">
    <source>
        <dbReference type="Proteomes" id="UP000014760"/>
    </source>
</evidence>
<protein>
    <recommendedName>
        <fullName evidence="6">Cilia- and flagella-associated protein 97</fullName>
    </recommendedName>
</protein>
<feature type="compositionally biased region" description="Basic and acidic residues" evidence="2">
    <location>
        <begin position="229"/>
        <end position="238"/>
    </location>
</feature>
<dbReference type="InterPro" id="IPR038791">
    <property type="entry name" value="Cfap97/Hemingway"/>
</dbReference>
<dbReference type="EnsemblMetazoa" id="CapteT225719">
    <property type="protein sequence ID" value="CapteP225719"/>
    <property type="gene ID" value="CapteG225719"/>
</dbReference>
<feature type="region of interest" description="Disordered" evidence="2">
    <location>
        <begin position="373"/>
        <end position="459"/>
    </location>
</feature>
<dbReference type="AlphaFoldDB" id="R7US08"/>
<feature type="compositionally biased region" description="Low complexity" evidence="2">
    <location>
        <begin position="192"/>
        <end position="203"/>
    </location>
</feature>
<reference evidence="3 5" key="2">
    <citation type="journal article" date="2013" name="Nature">
        <title>Insights into bilaterian evolution from three spiralian genomes.</title>
        <authorList>
            <person name="Simakov O."/>
            <person name="Marletaz F."/>
            <person name="Cho S.J."/>
            <person name="Edsinger-Gonzales E."/>
            <person name="Havlak P."/>
            <person name="Hellsten U."/>
            <person name="Kuo D.H."/>
            <person name="Larsson T."/>
            <person name="Lv J."/>
            <person name="Arendt D."/>
            <person name="Savage R."/>
            <person name="Osoegawa K."/>
            <person name="de Jong P."/>
            <person name="Grimwood J."/>
            <person name="Chapman J.A."/>
            <person name="Shapiro H."/>
            <person name="Aerts A."/>
            <person name="Otillar R.P."/>
            <person name="Terry A.Y."/>
            <person name="Boore J.L."/>
            <person name="Grigoriev I.V."/>
            <person name="Lindberg D.R."/>
            <person name="Seaver E.C."/>
            <person name="Weisblat D.A."/>
            <person name="Putnam N.H."/>
            <person name="Rokhsar D.S."/>
        </authorList>
    </citation>
    <scope>NUCLEOTIDE SEQUENCE</scope>
    <source>
        <strain evidence="3 5">I ESC-2004</strain>
    </source>
</reference>
<feature type="compositionally biased region" description="Polar residues" evidence="2">
    <location>
        <begin position="92"/>
        <end position="104"/>
    </location>
</feature>
<dbReference type="Proteomes" id="UP000014760">
    <property type="component" value="Unassembled WGS sequence"/>
</dbReference>
<evidence type="ECO:0000256" key="2">
    <source>
        <dbReference type="SAM" id="MobiDB-lite"/>
    </source>
</evidence>
<feature type="compositionally biased region" description="Low complexity" evidence="2">
    <location>
        <begin position="307"/>
        <end position="318"/>
    </location>
</feature>
<sequence>MDVDYDFFDTPKAPSDTSLQRDQRSSPPTAHEYSSNEYSDDDYSSDFSEDELPKKKIEAVLPHMTPMEASDLESDADDDSGRRAPTPDEASTARSDNFSSSSEPGKSCVKKRPEPTVSALKPRGMKSKIVHRSDSDDSYTTDSDVTDVSPLNSPVTPHIKHRVDFEDANYRQPHVSKPPISPNKSARSRPVSAGSTSSKAPSSRMEQLLNANHDSVDMKLLLEAVMEMEKEQGYDTRSRNSRSTTQSKKPKMFKPLGPAPAPKKNYSFNNENVRTIDLENQRLMQRILRNATASKKAKAKALKTESKPAAGTKAATAAVNRRKQQMKIEAENQAMLRRLQAASATRDLQRDKLMRDYSKSMLFGYSIAAAHGDSKKKSPYEGLSSPHSRSQSSMTSTSGSTGRRSRPQSATNRPPSSQPTQRQRPSSATVRSGPGGASGKHYPTFKPVSGPKSAWDDRW</sequence>
<keyword evidence="5" id="KW-1185">Reference proteome</keyword>
<comment type="similarity">
    <text evidence="1">Belongs to the CFAP97 family.</text>
</comment>
<evidence type="ECO:0000313" key="4">
    <source>
        <dbReference type="EnsemblMetazoa" id="CapteP225719"/>
    </source>
</evidence>
<accession>R7US08</accession>
<name>R7US08_CAPTE</name>
<reference evidence="4" key="3">
    <citation type="submission" date="2015-06" db="UniProtKB">
        <authorList>
            <consortium name="EnsemblMetazoa"/>
        </authorList>
    </citation>
    <scope>IDENTIFICATION</scope>
</reference>
<dbReference type="EMBL" id="AMQN01001043">
    <property type="status" value="NOT_ANNOTATED_CDS"/>
    <property type="molecule type" value="Genomic_DNA"/>
</dbReference>
<feature type="region of interest" description="Disordered" evidence="2">
    <location>
        <begin position="302"/>
        <end position="322"/>
    </location>
</feature>
<dbReference type="HOGENOM" id="CLU_596188_0_0_1"/>
<dbReference type="OMA" id="ANSIMHE"/>